<gene>
    <name evidence="1" type="ORF">BpHYR1_047250</name>
</gene>
<sequence>MPKFSKKAFGSYIRNFFAWKRDKLVNNFTNSAYERNNEIYCLKNYSKVTNDQ</sequence>
<dbReference type="Proteomes" id="UP000276133">
    <property type="component" value="Unassembled WGS sequence"/>
</dbReference>
<proteinExistence type="predicted"/>
<keyword evidence="2" id="KW-1185">Reference proteome</keyword>
<evidence type="ECO:0000313" key="2">
    <source>
        <dbReference type="Proteomes" id="UP000276133"/>
    </source>
</evidence>
<evidence type="ECO:0000313" key="1">
    <source>
        <dbReference type="EMBL" id="RNA17788.1"/>
    </source>
</evidence>
<comment type="caution">
    <text evidence="1">The sequence shown here is derived from an EMBL/GenBank/DDBJ whole genome shotgun (WGS) entry which is preliminary data.</text>
</comment>
<accession>A0A3M7R3G5</accession>
<name>A0A3M7R3G5_BRAPC</name>
<dbReference type="AlphaFoldDB" id="A0A3M7R3G5"/>
<organism evidence="1 2">
    <name type="scientific">Brachionus plicatilis</name>
    <name type="common">Marine rotifer</name>
    <name type="synonym">Brachionus muelleri</name>
    <dbReference type="NCBI Taxonomy" id="10195"/>
    <lineage>
        <taxon>Eukaryota</taxon>
        <taxon>Metazoa</taxon>
        <taxon>Spiralia</taxon>
        <taxon>Gnathifera</taxon>
        <taxon>Rotifera</taxon>
        <taxon>Eurotatoria</taxon>
        <taxon>Monogononta</taxon>
        <taxon>Pseudotrocha</taxon>
        <taxon>Ploima</taxon>
        <taxon>Brachionidae</taxon>
        <taxon>Brachionus</taxon>
    </lineage>
</organism>
<protein>
    <submittedName>
        <fullName evidence="1">Uncharacterized protein</fullName>
    </submittedName>
</protein>
<dbReference type="EMBL" id="REGN01004371">
    <property type="protein sequence ID" value="RNA17788.1"/>
    <property type="molecule type" value="Genomic_DNA"/>
</dbReference>
<reference evidence="1 2" key="1">
    <citation type="journal article" date="2018" name="Sci. Rep.">
        <title>Genomic signatures of local adaptation to the degree of environmental predictability in rotifers.</title>
        <authorList>
            <person name="Franch-Gras L."/>
            <person name="Hahn C."/>
            <person name="Garcia-Roger E.M."/>
            <person name="Carmona M.J."/>
            <person name="Serra M."/>
            <person name="Gomez A."/>
        </authorList>
    </citation>
    <scope>NUCLEOTIDE SEQUENCE [LARGE SCALE GENOMIC DNA]</scope>
    <source>
        <strain evidence="1">HYR1</strain>
    </source>
</reference>